<name>A0ABQ2SZ49_9DEIO</name>
<evidence type="ECO:0000313" key="2">
    <source>
        <dbReference type="EMBL" id="GGS44753.1"/>
    </source>
</evidence>
<dbReference type="Proteomes" id="UP000620633">
    <property type="component" value="Unassembled WGS sequence"/>
</dbReference>
<dbReference type="EMBL" id="BMQO01000049">
    <property type="protein sequence ID" value="GGS44753.1"/>
    <property type="molecule type" value="Genomic_DNA"/>
</dbReference>
<keyword evidence="3" id="KW-1185">Reference proteome</keyword>
<gene>
    <name evidence="2" type="ORF">GCM10008961_39320</name>
</gene>
<sequence length="161" mass="17767">MPYNPHSLKNLEGNYIKLESGVTSEVHRVRAARDVQEWFKAMSAEERGDLLSRVMSGQTAHSDQPPAQPAPTATAPDSDPLRDLEPGTVLRVTDTTLPSRLKNEMRWNAARYEALEAVLRGTQAVTLHRVNGKPVWRTDGGDTMRRETVGRLLGAGVLKIG</sequence>
<dbReference type="RefSeq" id="WP_189104687.1">
    <property type="nucleotide sequence ID" value="NZ_BMQO01000049.1"/>
</dbReference>
<evidence type="ECO:0000256" key="1">
    <source>
        <dbReference type="SAM" id="MobiDB-lite"/>
    </source>
</evidence>
<reference evidence="3" key="1">
    <citation type="journal article" date="2019" name="Int. J. Syst. Evol. Microbiol.">
        <title>The Global Catalogue of Microorganisms (GCM) 10K type strain sequencing project: providing services to taxonomists for standard genome sequencing and annotation.</title>
        <authorList>
            <consortium name="The Broad Institute Genomics Platform"/>
            <consortium name="The Broad Institute Genome Sequencing Center for Infectious Disease"/>
            <person name="Wu L."/>
            <person name="Ma J."/>
        </authorList>
    </citation>
    <scope>NUCLEOTIDE SEQUENCE [LARGE SCALE GENOMIC DNA]</scope>
    <source>
        <strain evidence="3">JCM 31406</strain>
    </source>
</reference>
<proteinExistence type="predicted"/>
<comment type="caution">
    <text evidence="2">The sequence shown here is derived from an EMBL/GenBank/DDBJ whole genome shotgun (WGS) entry which is preliminary data.</text>
</comment>
<feature type="compositionally biased region" description="Low complexity" evidence="1">
    <location>
        <begin position="62"/>
        <end position="78"/>
    </location>
</feature>
<feature type="region of interest" description="Disordered" evidence="1">
    <location>
        <begin position="55"/>
        <end position="85"/>
    </location>
</feature>
<accession>A0ABQ2SZ49</accession>
<protein>
    <submittedName>
        <fullName evidence="2">Uncharacterized protein</fullName>
    </submittedName>
</protein>
<organism evidence="2 3">
    <name type="scientific">Deinococcus knuensis</name>
    <dbReference type="NCBI Taxonomy" id="1837380"/>
    <lineage>
        <taxon>Bacteria</taxon>
        <taxon>Thermotogati</taxon>
        <taxon>Deinococcota</taxon>
        <taxon>Deinococci</taxon>
        <taxon>Deinococcales</taxon>
        <taxon>Deinococcaceae</taxon>
        <taxon>Deinococcus</taxon>
    </lineage>
</organism>
<evidence type="ECO:0000313" key="3">
    <source>
        <dbReference type="Proteomes" id="UP000620633"/>
    </source>
</evidence>